<proteinExistence type="inferred from homology"/>
<dbReference type="Pfam" id="PF18013">
    <property type="entry name" value="Phage_lysozyme2"/>
    <property type="match status" value="1"/>
</dbReference>
<dbReference type="EMBL" id="BK014913">
    <property type="protein sequence ID" value="DAD82181.1"/>
    <property type="molecule type" value="Genomic_DNA"/>
</dbReference>
<dbReference type="GO" id="GO:0016787">
    <property type="term" value="F:hydrolase activity"/>
    <property type="evidence" value="ECO:0007669"/>
    <property type="project" value="UniProtKB-KW"/>
</dbReference>
<dbReference type="Gene3D" id="2.30.30.40">
    <property type="entry name" value="SH3 Domains"/>
    <property type="match status" value="1"/>
</dbReference>
<dbReference type="Pfam" id="PF08239">
    <property type="entry name" value="SH3_3"/>
    <property type="match status" value="1"/>
</dbReference>
<dbReference type="EMBL" id="BK014913">
    <property type="protein sequence ID" value="DAD82204.1"/>
    <property type="molecule type" value="Genomic_DNA"/>
</dbReference>
<dbReference type="InterPro" id="IPR057370">
    <property type="entry name" value="ELLD"/>
</dbReference>
<feature type="domain" description="SH3b" evidence="3">
    <location>
        <begin position="383"/>
        <end position="439"/>
    </location>
</feature>
<dbReference type="InterPro" id="IPR003646">
    <property type="entry name" value="SH3-like_bac-type"/>
</dbReference>
<feature type="domain" description="Endolysin-like" evidence="5">
    <location>
        <begin position="183"/>
        <end position="344"/>
    </location>
</feature>
<protein>
    <submittedName>
        <fullName evidence="6">Morphogenesis protein 1 wall, phi29, hydrolase, infection</fullName>
    </submittedName>
</protein>
<keyword evidence="6" id="KW-0378">Hydrolase</keyword>
<comment type="similarity">
    <text evidence="1">Belongs to the N-acetylmuramoyl-L-alanine amidase 2 family.</text>
</comment>
<evidence type="ECO:0000256" key="2">
    <source>
        <dbReference type="SAM" id="MobiDB-lite"/>
    </source>
</evidence>
<dbReference type="Gene3D" id="1.10.530.10">
    <property type="match status" value="1"/>
</dbReference>
<name>A0A8S5MIZ4_9CAUD</name>
<evidence type="ECO:0000259" key="3">
    <source>
        <dbReference type="Pfam" id="PF08239"/>
    </source>
</evidence>
<sequence length="441" mass="48337">MALKGTTAQERAWNFFCAKGLSHYAVSGVMASIRAESGFNPRNLQNSCEKKSGYTDETYTAAVDNGSYGNFVRDSYGYGYAQWTYWSRKQNLLNFAKKKNKSIGDEEMQLEFLWEELTGSYKGVLTKLKAAKSTQEASNIILTGYEKPKDQGQKVKATRGSYAKEYYNQFAVKKEEKTMKVIIGSARRDENGKYAGGKPGDQDGVEVSTQNYYVHTKGWYMFRFLSDEHAKKVAKAMWDACMNNNIGYCQAHRSIMAMLKKYGNMKAIREKTETDCSDLVRGCIYEATGIDVGAFSTATEPSVLEKSGLFAKKVSVTSATVLKSGDILVTKSKGHTVIVVSVGGSAPSGSTSTSKPAVSGSTARVESARSKDAAIAGKYKTTSNLYLRVGAGTGKTAITLMPAGSSVQCYGYYTTYNGTRWYYVVYGDKTGFCSSAYLQKA</sequence>
<feature type="region of interest" description="Disordered" evidence="2">
    <location>
        <begin position="345"/>
        <end position="364"/>
    </location>
</feature>
<dbReference type="Pfam" id="PF25309">
    <property type="entry name" value="ELLD"/>
    <property type="match status" value="1"/>
</dbReference>
<evidence type="ECO:0000313" key="6">
    <source>
        <dbReference type="EMBL" id="DAD82204.1"/>
    </source>
</evidence>
<organism evidence="6">
    <name type="scientific">Siphoviridae sp. ctwQg18</name>
    <dbReference type="NCBI Taxonomy" id="2826516"/>
    <lineage>
        <taxon>Viruses</taxon>
        <taxon>Duplodnaviria</taxon>
        <taxon>Heunggongvirae</taxon>
        <taxon>Uroviricota</taxon>
        <taxon>Caudoviricetes</taxon>
    </lineage>
</organism>
<accession>A0A8S5MIZ4</accession>
<evidence type="ECO:0000259" key="4">
    <source>
        <dbReference type="Pfam" id="PF18013"/>
    </source>
</evidence>
<evidence type="ECO:0000259" key="5">
    <source>
        <dbReference type="Pfam" id="PF25309"/>
    </source>
</evidence>
<feature type="domain" description="Phage tail lysozyme" evidence="4">
    <location>
        <begin position="9"/>
        <end position="170"/>
    </location>
</feature>
<feature type="compositionally biased region" description="Low complexity" evidence="2">
    <location>
        <begin position="345"/>
        <end position="357"/>
    </location>
</feature>
<reference evidence="6" key="1">
    <citation type="journal article" date="2021" name="Proc. Natl. Acad. Sci. U.S.A.">
        <title>A Catalog of Tens of Thousands of Viruses from Human Metagenomes Reveals Hidden Associations with Chronic Diseases.</title>
        <authorList>
            <person name="Tisza M.J."/>
            <person name="Buck C.B."/>
        </authorList>
    </citation>
    <scope>NUCLEOTIDE SEQUENCE</scope>
    <source>
        <strain evidence="6">CtwQg18</strain>
    </source>
</reference>
<evidence type="ECO:0000256" key="1">
    <source>
        <dbReference type="ARBA" id="ARBA00007553"/>
    </source>
</evidence>
<dbReference type="InterPro" id="IPR041219">
    <property type="entry name" value="Phage_lysozyme2"/>
</dbReference>